<evidence type="ECO:0000313" key="1">
    <source>
        <dbReference type="Proteomes" id="UP000887577"/>
    </source>
</evidence>
<dbReference type="AlphaFoldDB" id="A0A914Z876"/>
<reference evidence="2" key="1">
    <citation type="submission" date="2022-11" db="UniProtKB">
        <authorList>
            <consortium name="WormBaseParasite"/>
        </authorList>
    </citation>
    <scope>IDENTIFICATION</scope>
</reference>
<evidence type="ECO:0000313" key="2">
    <source>
        <dbReference type="WBParaSite" id="PSU_v2.g8535.t1"/>
    </source>
</evidence>
<organism evidence="1 2">
    <name type="scientific">Panagrolaimus superbus</name>
    <dbReference type="NCBI Taxonomy" id="310955"/>
    <lineage>
        <taxon>Eukaryota</taxon>
        <taxon>Metazoa</taxon>
        <taxon>Ecdysozoa</taxon>
        <taxon>Nematoda</taxon>
        <taxon>Chromadorea</taxon>
        <taxon>Rhabditida</taxon>
        <taxon>Tylenchina</taxon>
        <taxon>Panagrolaimomorpha</taxon>
        <taxon>Panagrolaimoidea</taxon>
        <taxon>Panagrolaimidae</taxon>
        <taxon>Panagrolaimus</taxon>
    </lineage>
</organism>
<sequence>MLTEAGTVEKLIIRGICGKTPLSVASVEDIIAQVPNATYIRIFESHFTPTTGATLLSLKHNVKISNFILNNISIPITGNKLNAFLERNACRRCHVHYDFKLRNGDNDITRELNKHLNTFGWILTDQISSKLKCMK</sequence>
<dbReference type="WBParaSite" id="PSU_v2.g8535.t1">
    <property type="protein sequence ID" value="PSU_v2.g8535.t1"/>
    <property type="gene ID" value="PSU_v2.g8535"/>
</dbReference>
<keyword evidence="1" id="KW-1185">Reference proteome</keyword>
<accession>A0A914Z876</accession>
<dbReference type="Proteomes" id="UP000887577">
    <property type="component" value="Unplaced"/>
</dbReference>
<proteinExistence type="predicted"/>
<protein>
    <submittedName>
        <fullName evidence="2">Uncharacterized protein</fullName>
    </submittedName>
</protein>
<name>A0A914Z876_9BILA</name>